<evidence type="ECO:0008006" key="3">
    <source>
        <dbReference type="Google" id="ProtNLM"/>
    </source>
</evidence>
<proteinExistence type="predicted"/>
<dbReference type="RefSeq" id="WP_255866235.1">
    <property type="nucleotide sequence ID" value="NZ_CP104263.1"/>
</dbReference>
<dbReference type="Proteomes" id="UP001206924">
    <property type="component" value="Unassembled WGS sequence"/>
</dbReference>
<reference evidence="1 2" key="1">
    <citation type="submission" date="2022-07" db="EMBL/GenBank/DDBJ databases">
        <title>Novel species in genus Arthrobacter.</title>
        <authorList>
            <person name="Liu Y."/>
        </authorList>
    </citation>
    <scope>NUCLEOTIDE SEQUENCE [LARGE SCALE GENOMIC DNA]</scope>
    <source>
        <strain evidence="2">zg-Y859</strain>
    </source>
</reference>
<accession>A0ABT1NTX9</accession>
<protein>
    <recommendedName>
        <fullName evidence="3">MalT-like TPR region domain-containing protein</fullName>
    </recommendedName>
</protein>
<sequence>MDSNAVLVLNEYRANQAKGRRDFALAISHSRVAAEAATLANDSRSFCRMTFNVGEIQLEMGLMEDCIETCTSLLTTAAIKEYADYESRVRVLMTRALHDLGQMEEALSAAREASNLPMQELSSDSRLSVQHVLIAALAEDGDTEGAWQEAMRLIEMLPTEAPPRVAGMAYWTVGNAAFLSGRVDEGLNYHRLAADSFSLLNDVGVWALFNKASAHMRLVAGLVQPETGECLDRAEVAFGVAGVTEMDRLEIAITRAWWELESGNAVKAEETLRSLEKQIAGTHLFLQGRTLLMLGRCLHVLERKSEALEYAQQSEKILGQVGADVFASEARELVTAISNTAL</sequence>
<organism evidence="1 2">
    <name type="scientific">Arthrobacter jinronghuae</name>
    <dbReference type="NCBI Taxonomy" id="2964609"/>
    <lineage>
        <taxon>Bacteria</taxon>
        <taxon>Bacillati</taxon>
        <taxon>Actinomycetota</taxon>
        <taxon>Actinomycetes</taxon>
        <taxon>Micrococcales</taxon>
        <taxon>Micrococcaceae</taxon>
        <taxon>Arthrobacter</taxon>
    </lineage>
</organism>
<evidence type="ECO:0000313" key="2">
    <source>
        <dbReference type="Proteomes" id="UP001206924"/>
    </source>
</evidence>
<evidence type="ECO:0000313" key="1">
    <source>
        <dbReference type="EMBL" id="MCQ1951105.1"/>
    </source>
</evidence>
<dbReference type="Gene3D" id="1.25.40.10">
    <property type="entry name" value="Tetratricopeptide repeat domain"/>
    <property type="match status" value="1"/>
</dbReference>
<dbReference type="EMBL" id="JANFLP010000014">
    <property type="protein sequence ID" value="MCQ1951105.1"/>
    <property type="molecule type" value="Genomic_DNA"/>
</dbReference>
<gene>
    <name evidence="1" type="ORF">NNX28_14370</name>
</gene>
<dbReference type="SUPFAM" id="SSF48452">
    <property type="entry name" value="TPR-like"/>
    <property type="match status" value="1"/>
</dbReference>
<comment type="caution">
    <text evidence="1">The sequence shown here is derived from an EMBL/GenBank/DDBJ whole genome shotgun (WGS) entry which is preliminary data.</text>
</comment>
<keyword evidence="2" id="KW-1185">Reference proteome</keyword>
<dbReference type="InterPro" id="IPR011990">
    <property type="entry name" value="TPR-like_helical_dom_sf"/>
</dbReference>
<name>A0ABT1NTX9_9MICC</name>